<dbReference type="Proteomes" id="UP000481153">
    <property type="component" value="Unassembled WGS sequence"/>
</dbReference>
<name>A0A6G0W3H6_9STRA</name>
<feature type="transmembrane region" description="Helical" evidence="1">
    <location>
        <begin position="312"/>
        <end position="330"/>
    </location>
</feature>
<keyword evidence="3" id="KW-1185">Reference proteome</keyword>
<protein>
    <submittedName>
        <fullName evidence="2">Uncharacterized protein</fullName>
    </submittedName>
</protein>
<sequence length="468" mass="52845">MPGPVWNTIGKRLAEQWLAISSSPYFVTTCMKSPKEDTGWVALVFLAGYDAFPLCQPPSGPQEIAGMAMVETTVREEYPNGAYMLTLFADKTMKESAVYPNSDDDMDLMIVNLNRSLISTDGVVCTDTLGITRVRNASPLGNHYKATSYTYEVVVDITNRVDSSLKWWNVGRQSKKAITITWEIGHHVANWPELLALQLSCVVVGFFLLTSDFYLTITGLRGFLKRKPVLTYDLSIGMERRKVPMFLWVFANIPSILYADVARMYEGSNQVLWFFVCVYIPGLFVCSTYMAISIIQFVPSPFKHVVPFSSRIMAHGIFFTVMIVWMIQYANLMDKYEHASFHLGFNISGVVRPSGACSIDGVEEVFTTMAPATIMITITSIVVAIVVPSYQHKVKHGTYLVNLEWTESNRFLTHGGMPNWITGLPLEEEMMIKIGNKLFCKPSTPWICYNHISQYSWQCVTVRFTKVN</sequence>
<evidence type="ECO:0000313" key="2">
    <source>
        <dbReference type="EMBL" id="KAF0721571.1"/>
    </source>
</evidence>
<dbReference type="VEuPathDB" id="FungiDB:AeMF1_005899"/>
<keyword evidence="1" id="KW-0472">Membrane</keyword>
<accession>A0A6G0W3H6</accession>
<gene>
    <name evidence="2" type="ORF">Ae201684_019065</name>
</gene>
<reference evidence="2 3" key="1">
    <citation type="submission" date="2019-07" db="EMBL/GenBank/DDBJ databases">
        <title>Genomics analysis of Aphanomyces spp. identifies a new class of oomycete effector associated with host adaptation.</title>
        <authorList>
            <person name="Gaulin E."/>
        </authorList>
    </citation>
    <scope>NUCLEOTIDE SEQUENCE [LARGE SCALE GENOMIC DNA]</scope>
    <source>
        <strain evidence="2 3">ATCC 201684</strain>
    </source>
</reference>
<proteinExistence type="predicted"/>
<evidence type="ECO:0000256" key="1">
    <source>
        <dbReference type="SAM" id="Phobius"/>
    </source>
</evidence>
<comment type="caution">
    <text evidence="2">The sequence shown here is derived from an EMBL/GenBank/DDBJ whole genome shotgun (WGS) entry which is preliminary data.</text>
</comment>
<dbReference type="EMBL" id="VJMJ01000384">
    <property type="protein sequence ID" value="KAF0721571.1"/>
    <property type="molecule type" value="Genomic_DNA"/>
</dbReference>
<feature type="transmembrane region" description="Helical" evidence="1">
    <location>
        <begin position="368"/>
        <end position="387"/>
    </location>
</feature>
<feature type="transmembrane region" description="Helical" evidence="1">
    <location>
        <begin position="271"/>
        <end position="292"/>
    </location>
</feature>
<dbReference type="AlphaFoldDB" id="A0A6G0W3H6"/>
<feature type="transmembrane region" description="Helical" evidence="1">
    <location>
        <begin position="245"/>
        <end position="265"/>
    </location>
</feature>
<organism evidence="2 3">
    <name type="scientific">Aphanomyces euteiches</name>
    <dbReference type="NCBI Taxonomy" id="100861"/>
    <lineage>
        <taxon>Eukaryota</taxon>
        <taxon>Sar</taxon>
        <taxon>Stramenopiles</taxon>
        <taxon>Oomycota</taxon>
        <taxon>Saprolegniomycetes</taxon>
        <taxon>Saprolegniales</taxon>
        <taxon>Verrucalvaceae</taxon>
        <taxon>Aphanomyces</taxon>
    </lineage>
</organism>
<keyword evidence="1" id="KW-0812">Transmembrane</keyword>
<feature type="transmembrane region" description="Helical" evidence="1">
    <location>
        <begin position="202"/>
        <end position="224"/>
    </location>
</feature>
<keyword evidence="1" id="KW-1133">Transmembrane helix</keyword>
<evidence type="ECO:0000313" key="3">
    <source>
        <dbReference type="Proteomes" id="UP000481153"/>
    </source>
</evidence>